<dbReference type="RefSeq" id="WP_377569325.1">
    <property type="nucleotide sequence ID" value="NZ_JBHTMP010000011.1"/>
</dbReference>
<gene>
    <name evidence="2" type="ORF">ACFQ4H_09510</name>
</gene>
<protein>
    <submittedName>
        <fullName evidence="2">Uncharacterized protein</fullName>
    </submittedName>
</protein>
<dbReference type="Proteomes" id="UP001597260">
    <property type="component" value="Unassembled WGS sequence"/>
</dbReference>
<dbReference type="EMBL" id="JBHTMP010000011">
    <property type="protein sequence ID" value="MFD1321325.1"/>
    <property type="molecule type" value="Genomic_DNA"/>
</dbReference>
<evidence type="ECO:0000256" key="1">
    <source>
        <dbReference type="SAM" id="SignalP"/>
    </source>
</evidence>
<evidence type="ECO:0000313" key="3">
    <source>
        <dbReference type="Proteomes" id="UP001597260"/>
    </source>
</evidence>
<name>A0ABW3YB87_9ACTN</name>
<accession>A0ABW3YB87</accession>
<keyword evidence="1" id="KW-0732">Signal</keyword>
<sequence>MRRMTSFMLAAATAVLVAAVPASAAVDTDRKLPINNDWVPVPSAPFDQDAGVTCEFPIHAEPVLDRVVKMVLEKNPDGSTKREMYTGALIYRVTNKTTGASVEVDISGTSVLDFRPGGSYSNNVTWHVWGPILLGMRKGAGNYPAGMYVPNGIYTLKISETGYRTLTFTVGGARNICDEL</sequence>
<reference evidence="3" key="1">
    <citation type="journal article" date="2019" name="Int. J. Syst. Evol. Microbiol.">
        <title>The Global Catalogue of Microorganisms (GCM) 10K type strain sequencing project: providing services to taxonomists for standard genome sequencing and annotation.</title>
        <authorList>
            <consortium name="The Broad Institute Genomics Platform"/>
            <consortium name="The Broad Institute Genome Sequencing Center for Infectious Disease"/>
            <person name="Wu L."/>
            <person name="Ma J."/>
        </authorList>
    </citation>
    <scope>NUCLEOTIDE SEQUENCE [LARGE SCALE GENOMIC DNA]</scope>
    <source>
        <strain evidence="3">JCM 31037</strain>
    </source>
</reference>
<organism evidence="2 3">
    <name type="scientific">Micromonospora sonneratiae</name>
    <dbReference type="NCBI Taxonomy" id="1184706"/>
    <lineage>
        <taxon>Bacteria</taxon>
        <taxon>Bacillati</taxon>
        <taxon>Actinomycetota</taxon>
        <taxon>Actinomycetes</taxon>
        <taxon>Micromonosporales</taxon>
        <taxon>Micromonosporaceae</taxon>
        <taxon>Micromonospora</taxon>
    </lineage>
</organism>
<keyword evidence="3" id="KW-1185">Reference proteome</keyword>
<feature type="signal peptide" evidence="1">
    <location>
        <begin position="1"/>
        <end position="24"/>
    </location>
</feature>
<proteinExistence type="predicted"/>
<evidence type="ECO:0000313" key="2">
    <source>
        <dbReference type="EMBL" id="MFD1321325.1"/>
    </source>
</evidence>
<feature type="chain" id="PRO_5045418876" evidence="1">
    <location>
        <begin position="25"/>
        <end position="180"/>
    </location>
</feature>
<comment type="caution">
    <text evidence="2">The sequence shown here is derived from an EMBL/GenBank/DDBJ whole genome shotgun (WGS) entry which is preliminary data.</text>
</comment>